<evidence type="ECO:0000256" key="1">
    <source>
        <dbReference type="ARBA" id="ARBA00004123"/>
    </source>
</evidence>
<keyword evidence="4" id="KW-0539">Nucleus</keyword>
<accession>A0A9K3CWD9</accession>
<dbReference type="GO" id="GO:0005634">
    <property type="term" value="C:nucleus"/>
    <property type="evidence" value="ECO:0007669"/>
    <property type="project" value="UniProtKB-SubCell"/>
</dbReference>
<dbReference type="Proteomes" id="UP000265618">
    <property type="component" value="Unassembled WGS sequence"/>
</dbReference>
<evidence type="ECO:0000256" key="5">
    <source>
        <dbReference type="ARBA" id="ARBA00024196"/>
    </source>
</evidence>
<protein>
    <recommendedName>
        <fullName evidence="9">Leucine-rich repeat-containing protein</fullName>
    </recommendedName>
</protein>
<comment type="subcellular location">
    <subcellularLocation>
        <location evidence="1">Nucleus</location>
    </subcellularLocation>
</comment>
<feature type="compositionally biased region" description="Basic and acidic residues" evidence="6">
    <location>
        <begin position="18"/>
        <end position="27"/>
    </location>
</feature>
<dbReference type="AlphaFoldDB" id="A0A9K3CWD9"/>
<proteinExistence type="inferred from homology"/>
<dbReference type="PANTHER" id="PTHR10552:SF6">
    <property type="entry name" value="U2 SMALL NUCLEAR RIBONUCLEOPROTEIN A"/>
    <property type="match status" value="1"/>
</dbReference>
<gene>
    <name evidence="7" type="ORF">KIPB_005268</name>
</gene>
<evidence type="ECO:0000313" key="8">
    <source>
        <dbReference type="Proteomes" id="UP000265618"/>
    </source>
</evidence>
<evidence type="ECO:0000256" key="4">
    <source>
        <dbReference type="ARBA" id="ARBA00023242"/>
    </source>
</evidence>
<dbReference type="SUPFAM" id="SSF52058">
    <property type="entry name" value="L domain-like"/>
    <property type="match status" value="1"/>
</dbReference>
<dbReference type="InterPro" id="IPR032675">
    <property type="entry name" value="LRR_dom_sf"/>
</dbReference>
<comment type="caution">
    <text evidence="7">The sequence shown here is derived from an EMBL/GenBank/DDBJ whole genome shotgun (WGS) entry which is preliminary data.</text>
</comment>
<dbReference type="OrthoDB" id="548339at2759"/>
<organism evidence="7 8">
    <name type="scientific">Kipferlia bialata</name>
    <dbReference type="NCBI Taxonomy" id="797122"/>
    <lineage>
        <taxon>Eukaryota</taxon>
        <taxon>Metamonada</taxon>
        <taxon>Carpediemonas-like organisms</taxon>
        <taxon>Kipferlia</taxon>
    </lineage>
</organism>
<name>A0A9K3CWD9_9EUKA</name>
<feature type="region of interest" description="Disordered" evidence="6">
    <location>
        <begin position="1"/>
        <end position="33"/>
    </location>
</feature>
<dbReference type="PANTHER" id="PTHR10552">
    <property type="entry name" value="U2 SMALL NUCLEAR RIBONUCLEOPROTEIN A"/>
    <property type="match status" value="1"/>
</dbReference>
<feature type="non-terminal residue" evidence="7">
    <location>
        <position position="1"/>
    </location>
</feature>
<dbReference type="EMBL" id="BDIP01001214">
    <property type="protein sequence ID" value="GIQ83871.1"/>
    <property type="molecule type" value="Genomic_DNA"/>
</dbReference>
<dbReference type="GO" id="GO:0030620">
    <property type="term" value="F:U2 snRNA binding"/>
    <property type="evidence" value="ECO:0007669"/>
    <property type="project" value="InterPro"/>
</dbReference>
<evidence type="ECO:0000256" key="6">
    <source>
        <dbReference type="SAM" id="MobiDB-lite"/>
    </source>
</evidence>
<sequence>MKPDGPTGYASRLSATSRAREQQELRARRVKTKSNPLKKDITLSQALQLYPLAFSPTKISAAERSICEIDTLPERYRNVEALYLSGNNIRDMAGIVLFQRVTQLGLAHNLMEDMDQIDYLSTLRRLTNLSLIGNPLA</sequence>
<keyword evidence="3" id="KW-0677">Repeat</keyword>
<evidence type="ECO:0000256" key="3">
    <source>
        <dbReference type="ARBA" id="ARBA00022737"/>
    </source>
</evidence>
<dbReference type="Gene3D" id="3.80.10.10">
    <property type="entry name" value="Ribonuclease Inhibitor"/>
    <property type="match status" value="1"/>
</dbReference>
<reference evidence="7 8" key="1">
    <citation type="journal article" date="2018" name="PLoS ONE">
        <title>The draft genome of Kipferlia bialata reveals reductive genome evolution in fornicate parasites.</title>
        <authorList>
            <person name="Tanifuji G."/>
            <person name="Takabayashi S."/>
            <person name="Kume K."/>
            <person name="Takagi M."/>
            <person name="Nakayama T."/>
            <person name="Kamikawa R."/>
            <person name="Inagaki Y."/>
            <person name="Hashimoto T."/>
        </authorList>
    </citation>
    <scope>NUCLEOTIDE SEQUENCE [LARGE SCALE GENOMIC DNA]</scope>
    <source>
        <strain evidence="7">NY0173</strain>
    </source>
</reference>
<dbReference type="GO" id="GO:0000398">
    <property type="term" value="P:mRNA splicing, via spliceosome"/>
    <property type="evidence" value="ECO:0007669"/>
    <property type="project" value="InterPro"/>
</dbReference>
<evidence type="ECO:0000313" key="7">
    <source>
        <dbReference type="EMBL" id="GIQ83871.1"/>
    </source>
</evidence>
<evidence type="ECO:0000256" key="2">
    <source>
        <dbReference type="ARBA" id="ARBA00022614"/>
    </source>
</evidence>
<dbReference type="InterPro" id="IPR044640">
    <property type="entry name" value="RU2A"/>
</dbReference>
<keyword evidence="8" id="KW-1185">Reference proteome</keyword>
<keyword evidence="2" id="KW-0433">Leucine-rich repeat</keyword>
<comment type="similarity">
    <text evidence="5">Belongs to the U2 small nuclear ribonucleoprotein A family.</text>
</comment>
<evidence type="ECO:0008006" key="9">
    <source>
        <dbReference type="Google" id="ProtNLM"/>
    </source>
</evidence>